<keyword evidence="1" id="KW-1133">Transmembrane helix</keyword>
<evidence type="ECO:0000256" key="1">
    <source>
        <dbReference type="SAM" id="Phobius"/>
    </source>
</evidence>
<protein>
    <submittedName>
        <fullName evidence="3">Uncharacterized protein</fullName>
    </submittedName>
</protein>
<keyword evidence="1" id="KW-0812">Transmembrane</keyword>
<evidence type="ECO:0000313" key="2">
    <source>
        <dbReference type="Proteomes" id="UP000887574"/>
    </source>
</evidence>
<sequence length="77" mass="8754">MSYGVIIFLIFKIAVSLIFTRLDHGRMPGGHRILTDARILAQEELLVVEKVDEGQDQKMDIKAMNLLIVFDMSGRVH</sequence>
<feature type="transmembrane region" description="Helical" evidence="1">
    <location>
        <begin position="6"/>
        <end position="22"/>
    </location>
</feature>
<dbReference type="AlphaFoldDB" id="A0A915CY54"/>
<dbReference type="WBParaSite" id="jg13911">
    <property type="protein sequence ID" value="jg13911"/>
    <property type="gene ID" value="jg13911"/>
</dbReference>
<name>A0A915CY54_9BILA</name>
<keyword evidence="2" id="KW-1185">Reference proteome</keyword>
<reference evidence="3" key="1">
    <citation type="submission" date="2022-11" db="UniProtKB">
        <authorList>
            <consortium name="WormBaseParasite"/>
        </authorList>
    </citation>
    <scope>IDENTIFICATION</scope>
</reference>
<organism evidence="2 3">
    <name type="scientific">Ditylenchus dipsaci</name>
    <dbReference type="NCBI Taxonomy" id="166011"/>
    <lineage>
        <taxon>Eukaryota</taxon>
        <taxon>Metazoa</taxon>
        <taxon>Ecdysozoa</taxon>
        <taxon>Nematoda</taxon>
        <taxon>Chromadorea</taxon>
        <taxon>Rhabditida</taxon>
        <taxon>Tylenchina</taxon>
        <taxon>Tylenchomorpha</taxon>
        <taxon>Sphaerularioidea</taxon>
        <taxon>Anguinidae</taxon>
        <taxon>Anguininae</taxon>
        <taxon>Ditylenchus</taxon>
    </lineage>
</organism>
<evidence type="ECO:0000313" key="3">
    <source>
        <dbReference type="WBParaSite" id="jg13911"/>
    </source>
</evidence>
<accession>A0A915CY54</accession>
<proteinExistence type="predicted"/>
<dbReference type="Proteomes" id="UP000887574">
    <property type="component" value="Unplaced"/>
</dbReference>
<keyword evidence="1" id="KW-0472">Membrane</keyword>